<dbReference type="EMBL" id="FQUO01000023">
    <property type="protein sequence ID" value="SHG25382.1"/>
    <property type="molecule type" value="Genomic_DNA"/>
</dbReference>
<evidence type="ECO:0000259" key="2">
    <source>
        <dbReference type="PROSITE" id="PS51704"/>
    </source>
</evidence>
<reference evidence="3 4" key="1">
    <citation type="submission" date="2016-11" db="EMBL/GenBank/DDBJ databases">
        <authorList>
            <person name="Jaros S."/>
            <person name="Januszkiewicz K."/>
            <person name="Wedrychowicz H."/>
        </authorList>
    </citation>
    <scope>NUCLEOTIDE SEQUENCE [LARGE SCALE GENOMIC DNA]</scope>
    <source>
        <strain evidence="3 4">DSM 26897</strain>
    </source>
</reference>
<protein>
    <submittedName>
        <fullName evidence="3">Glycerophosphoryl diester phosphodiesterase</fullName>
    </submittedName>
</protein>
<evidence type="ECO:0000256" key="1">
    <source>
        <dbReference type="SAM" id="SignalP"/>
    </source>
</evidence>
<evidence type="ECO:0000313" key="3">
    <source>
        <dbReference type="EMBL" id="SHG25382.1"/>
    </source>
</evidence>
<dbReference type="PANTHER" id="PTHR46211">
    <property type="entry name" value="GLYCEROPHOSPHORYL DIESTER PHOSPHODIESTERASE"/>
    <property type="match status" value="1"/>
</dbReference>
<sequence length="355" mass="38992">MTRFLYLAGLLQFCCSQTVLAQKPEPAPLYLSNYTFSSGQPEIGMVQTTTGEKIKTIKLLGAGAAYLRVKANRLELQPKKLDTATPWIDAVVQVRTTNANYTDTFRIVRDNFIRNKVIAHRGAFKNTGVAENSVASLQQAIRMGCAGSEFDVHLSSDGVPVISHDPRIGGYTIAETPVAVLTAIKLSHGEQLPTLETFLKGGLDQNKTKLILEIKASSAGKANSILLTQKVVALVEQLQAQAWIDYISFDYDVCKEVMRLAPYAKVAYLNGDKTPEALAAEKFYGLDYHYSVLQKNSSWIADAKKSGITVNVWTVNDKAMMQDLLQQGVDFITTNEPELMLQLVGNKPLAAASQR</sequence>
<dbReference type="STRING" id="1302690.BUE76_01835"/>
<dbReference type="Proteomes" id="UP000184368">
    <property type="component" value="Unassembled WGS sequence"/>
</dbReference>
<name>A0A1M5IAU0_9BACT</name>
<keyword evidence="4" id="KW-1185">Reference proteome</keyword>
<evidence type="ECO:0000313" key="4">
    <source>
        <dbReference type="Proteomes" id="UP000184368"/>
    </source>
</evidence>
<feature type="signal peptide" evidence="1">
    <location>
        <begin position="1"/>
        <end position="21"/>
    </location>
</feature>
<accession>A0A1M5IAU0</accession>
<dbReference type="PROSITE" id="PS51704">
    <property type="entry name" value="GP_PDE"/>
    <property type="match status" value="1"/>
</dbReference>
<dbReference type="SUPFAM" id="SSF51695">
    <property type="entry name" value="PLC-like phosphodiesterases"/>
    <property type="match status" value="1"/>
</dbReference>
<dbReference type="Gene3D" id="3.20.20.190">
    <property type="entry name" value="Phosphatidylinositol (PI) phosphodiesterase"/>
    <property type="match status" value="1"/>
</dbReference>
<dbReference type="AlphaFoldDB" id="A0A1M5IAU0"/>
<proteinExistence type="predicted"/>
<feature type="chain" id="PRO_5012206238" evidence="1">
    <location>
        <begin position="22"/>
        <end position="355"/>
    </location>
</feature>
<dbReference type="GO" id="GO:0006629">
    <property type="term" value="P:lipid metabolic process"/>
    <property type="evidence" value="ECO:0007669"/>
    <property type="project" value="InterPro"/>
</dbReference>
<dbReference type="OrthoDB" id="9776255at2"/>
<organism evidence="3 4">
    <name type="scientific">Cnuella takakiae</name>
    <dbReference type="NCBI Taxonomy" id="1302690"/>
    <lineage>
        <taxon>Bacteria</taxon>
        <taxon>Pseudomonadati</taxon>
        <taxon>Bacteroidota</taxon>
        <taxon>Chitinophagia</taxon>
        <taxon>Chitinophagales</taxon>
        <taxon>Chitinophagaceae</taxon>
        <taxon>Cnuella</taxon>
    </lineage>
</organism>
<dbReference type="GO" id="GO:0008081">
    <property type="term" value="F:phosphoric diester hydrolase activity"/>
    <property type="evidence" value="ECO:0007669"/>
    <property type="project" value="InterPro"/>
</dbReference>
<keyword evidence="1" id="KW-0732">Signal</keyword>
<feature type="domain" description="GP-PDE" evidence="2">
    <location>
        <begin position="115"/>
        <end position="344"/>
    </location>
</feature>
<dbReference type="PANTHER" id="PTHR46211:SF1">
    <property type="entry name" value="GLYCEROPHOSPHODIESTER PHOSPHODIESTERASE, CYTOPLASMIC"/>
    <property type="match status" value="1"/>
</dbReference>
<dbReference type="RefSeq" id="WP_073047925.1">
    <property type="nucleotide sequence ID" value="NZ_FQUO01000023.1"/>
</dbReference>
<gene>
    <name evidence="3" type="ORF">SAMN05444008_1235</name>
</gene>
<dbReference type="InterPro" id="IPR030395">
    <property type="entry name" value="GP_PDE_dom"/>
</dbReference>
<dbReference type="InterPro" id="IPR017946">
    <property type="entry name" value="PLC-like_Pdiesterase_TIM-brl"/>
</dbReference>
<dbReference type="Pfam" id="PF03009">
    <property type="entry name" value="GDPD"/>
    <property type="match status" value="1"/>
</dbReference>